<dbReference type="Proteomes" id="UP000298416">
    <property type="component" value="Unassembled WGS sequence"/>
</dbReference>
<organism evidence="8">
    <name type="scientific">Salvia splendens</name>
    <name type="common">Scarlet sage</name>
    <dbReference type="NCBI Taxonomy" id="180675"/>
    <lineage>
        <taxon>Eukaryota</taxon>
        <taxon>Viridiplantae</taxon>
        <taxon>Streptophyta</taxon>
        <taxon>Embryophyta</taxon>
        <taxon>Tracheophyta</taxon>
        <taxon>Spermatophyta</taxon>
        <taxon>Magnoliopsida</taxon>
        <taxon>eudicotyledons</taxon>
        <taxon>Gunneridae</taxon>
        <taxon>Pentapetalae</taxon>
        <taxon>asterids</taxon>
        <taxon>lamiids</taxon>
        <taxon>Lamiales</taxon>
        <taxon>Lamiaceae</taxon>
        <taxon>Nepetoideae</taxon>
        <taxon>Mentheae</taxon>
        <taxon>Salviinae</taxon>
        <taxon>Salvia</taxon>
        <taxon>Salvia subgen. Calosphace</taxon>
        <taxon>core Calosphace</taxon>
    </lineage>
</organism>
<dbReference type="GO" id="GO:0006952">
    <property type="term" value="P:defense response"/>
    <property type="evidence" value="ECO:0007669"/>
    <property type="project" value="UniProtKB-KW"/>
</dbReference>
<dbReference type="Gene3D" id="1.25.10.10">
    <property type="entry name" value="Leucine-rich Repeat Variant"/>
    <property type="match status" value="1"/>
</dbReference>
<dbReference type="FunFam" id="3.30.730.10:FF:000001">
    <property type="entry name" value="Ethylene-responsive transcription factor 2"/>
    <property type="match status" value="1"/>
</dbReference>
<sequence length="1311" mass="145852">MELEEEREIIGLSPGSESGPVVAATVGRAMTTLLSLKPKKLQDAISTLNPSPNYAPITVSVEQSLWFLHKYVREAAEKGDHLDHVLVPMLQHSLTVRDSKRGNQAMILLNWFFQDETSVEAILGNVSDIISRRDDHYVALGWCILARSLIEYENVVSDITTNAIRQAHDMILKTLSSSIPHLLSKLSNGSIMRDGFELPTRLAVSAADFVLSLTVALTRKDLPFNGNNITKKQKSSFIGAKSQPSSSLHAATIDRNENAIRETSEGSSTSDLKMLLWNNLNELITLVKKLADTELHMLKTGSLLLSSCWKHYGMLMFLEDSKFSQKHKELLDQYLSGIKFYAENQAEELDIGKSSIIETVNFFLNCLMLLLGRLNDQQFENAITEAGPQLSEILISQLRCADEDVIDGTTTIFKAVILNTNHMLSSRSLRDDRRIDVFLPTLLNLLDEQDAAAKAIVKLLAEYCSICLDRKCLNEVLKRIYSKNSVQRSNAVDVVANLVHITSGSEDTLSEVEWQDIANQLLKCLGDEDEAIRNQAANLIPKIDPLYVLPRLAELSCSSHENIQTSAAITLITLLVNHKEESDILCMLLDCLSKPAQNTDSDAYVGTKAGLTVESDRLLKLLPEWAKHVEDWHAIVGPLVDKMLAEPSNAVIVSVNDSYSKGKGESRETDSNTEALKHENLFISLCPLLIIRLLPLKVFDDLNAPLVYGKNLNNSETQETRHFFIEDSGCVAALMINRALSKSEFEDVRKLAAELCGRLHPKVLIPILSSQLESATNAKDTLKIKVCLFSLCTCLMVRGNNAYRHPDLLRIRKTIAIVLSWVSADGDEISKAQHGCIDSLALMVCTELQAPESSKGIINSENTLTDDKEPIHVESIGVVGREDAATRLLTFRLCMANVLISSCQKIPATGKKSYAKRITPRVVKDAEIRAACIQVLFTVAYNLKSLILPYSKDLLNIALTSLKQESEKEKMGGAKLLMCLMASEEEVVESISGGLLEATMLLRNLSTSDPCAQDHMIEAPFTAGISFSTMKSPLKPWKKGPARGKGGPQNATCEYRGVRQRTWGKWVAEIREPTKRTRLWLGSFSTAEEAAMAYDEAARRLYGPEAYLNLPHLRSNFNPLSKSHKFKWFPANNFHSKLSTTGLLNLNAQPSVHVIHQRLQELKKSGVLGQDYSSSSDLKNDVQVLSEEPQLEIHDAAEKDTEFSSKSKVITSEEKLQIDLNEFLQQLGVLKGEGHQPCESDNTSKNFTEMESLSFKDDEEDAFGTCAPNHFNWDTLSEIAEADIHLGAETTNFHVRDSNEELFFHPSIWNF</sequence>
<dbReference type="SMART" id="SM00380">
    <property type="entry name" value="AP2"/>
    <property type="match status" value="1"/>
</dbReference>
<dbReference type="CDD" id="cd00018">
    <property type="entry name" value="AP2"/>
    <property type="match status" value="1"/>
</dbReference>
<evidence type="ECO:0000256" key="4">
    <source>
        <dbReference type="ARBA" id="ARBA00023125"/>
    </source>
</evidence>
<dbReference type="InterPro" id="IPR001471">
    <property type="entry name" value="AP2/ERF_dom"/>
</dbReference>
<evidence type="ECO:0000256" key="2">
    <source>
        <dbReference type="ARBA" id="ARBA00022821"/>
    </source>
</evidence>
<evidence type="ECO:0000256" key="1">
    <source>
        <dbReference type="ARBA" id="ARBA00004123"/>
    </source>
</evidence>
<comment type="caution">
    <text evidence="8">The sequence shown here is derived from an EMBL/GenBank/DDBJ whole genome shotgun (WGS) entry which is preliminary data.</text>
</comment>
<dbReference type="Gene3D" id="3.30.730.10">
    <property type="entry name" value="AP2/ERF domain"/>
    <property type="match status" value="1"/>
</dbReference>
<keyword evidence="6" id="KW-0539">Nucleus</keyword>
<evidence type="ECO:0000256" key="3">
    <source>
        <dbReference type="ARBA" id="ARBA00023015"/>
    </source>
</evidence>
<dbReference type="InterPro" id="IPR016177">
    <property type="entry name" value="DNA-bd_dom_sf"/>
</dbReference>
<evidence type="ECO:0000256" key="5">
    <source>
        <dbReference type="ARBA" id="ARBA00023163"/>
    </source>
</evidence>
<keyword evidence="2" id="KW-0611">Plant defense</keyword>
<dbReference type="SUPFAM" id="SSF48371">
    <property type="entry name" value="ARM repeat"/>
    <property type="match status" value="1"/>
</dbReference>
<dbReference type="PRINTS" id="PR00367">
    <property type="entry name" value="ETHRSPELEMNT"/>
</dbReference>
<evidence type="ECO:0000313" key="8">
    <source>
        <dbReference type="EMBL" id="KAG6427064.1"/>
    </source>
</evidence>
<dbReference type="GO" id="GO:0005634">
    <property type="term" value="C:nucleus"/>
    <property type="evidence" value="ECO:0007669"/>
    <property type="project" value="UniProtKB-SubCell"/>
</dbReference>
<reference evidence="8" key="1">
    <citation type="submission" date="2018-01" db="EMBL/GenBank/DDBJ databases">
        <authorList>
            <person name="Mao J.F."/>
        </authorList>
    </citation>
    <scope>NUCLEOTIDE SEQUENCE</scope>
    <source>
        <strain evidence="8">Huo1</strain>
        <tissue evidence="8">Leaf</tissue>
    </source>
</reference>
<comment type="subcellular location">
    <subcellularLocation>
        <location evidence="1">Nucleus</location>
    </subcellularLocation>
</comment>
<dbReference type="GO" id="GO:0003677">
    <property type="term" value="F:DNA binding"/>
    <property type="evidence" value="ECO:0007669"/>
    <property type="project" value="UniProtKB-KW"/>
</dbReference>
<dbReference type="Pfam" id="PF00847">
    <property type="entry name" value="AP2"/>
    <property type="match status" value="1"/>
</dbReference>
<dbReference type="EMBL" id="PNBA02000004">
    <property type="protein sequence ID" value="KAG6427064.1"/>
    <property type="molecule type" value="Genomic_DNA"/>
</dbReference>
<gene>
    <name evidence="8" type="ORF">SASPL_111304</name>
</gene>
<keyword evidence="3" id="KW-0805">Transcription regulation</keyword>
<keyword evidence="9" id="KW-1185">Reference proteome</keyword>
<keyword evidence="4" id="KW-0238">DNA-binding</keyword>
<dbReference type="PANTHER" id="PTHR37743:SF1">
    <property type="entry name" value="ARM REPEAT SUPERFAMILY PROTEIN"/>
    <property type="match status" value="1"/>
</dbReference>
<evidence type="ECO:0000256" key="6">
    <source>
        <dbReference type="ARBA" id="ARBA00023242"/>
    </source>
</evidence>
<dbReference type="InterPro" id="IPR016024">
    <property type="entry name" value="ARM-type_fold"/>
</dbReference>
<name>A0A8X9A510_SALSN</name>
<feature type="domain" description="AP2/ERF" evidence="7">
    <location>
        <begin position="1054"/>
        <end position="1111"/>
    </location>
</feature>
<reference evidence="8" key="2">
    <citation type="submission" date="2020-08" db="EMBL/GenBank/DDBJ databases">
        <title>Plant Genome Project.</title>
        <authorList>
            <person name="Zhang R.-G."/>
        </authorList>
    </citation>
    <scope>NUCLEOTIDE SEQUENCE</scope>
    <source>
        <strain evidence="8">Huo1</strain>
        <tissue evidence="8">Leaf</tissue>
    </source>
</reference>
<keyword evidence="5" id="KW-0804">Transcription</keyword>
<dbReference type="InterPro" id="IPR036955">
    <property type="entry name" value="AP2/ERF_dom_sf"/>
</dbReference>
<accession>A0A8X9A510</accession>
<protein>
    <recommendedName>
        <fullName evidence="7">AP2/ERF domain-containing protein</fullName>
    </recommendedName>
</protein>
<dbReference type="PROSITE" id="PS51032">
    <property type="entry name" value="AP2_ERF"/>
    <property type="match status" value="1"/>
</dbReference>
<proteinExistence type="predicted"/>
<dbReference type="GO" id="GO:0003700">
    <property type="term" value="F:DNA-binding transcription factor activity"/>
    <property type="evidence" value="ECO:0007669"/>
    <property type="project" value="InterPro"/>
</dbReference>
<dbReference type="PANTHER" id="PTHR37743">
    <property type="entry name" value="ARM REPEAT SUPERFAMILY PROTEIN"/>
    <property type="match status" value="1"/>
</dbReference>
<dbReference type="InterPro" id="IPR011989">
    <property type="entry name" value="ARM-like"/>
</dbReference>
<evidence type="ECO:0000313" key="9">
    <source>
        <dbReference type="Proteomes" id="UP000298416"/>
    </source>
</evidence>
<dbReference type="SUPFAM" id="SSF54171">
    <property type="entry name" value="DNA-binding domain"/>
    <property type="match status" value="1"/>
</dbReference>
<evidence type="ECO:0000259" key="7">
    <source>
        <dbReference type="PROSITE" id="PS51032"/>
    </source>
</evidence>